<sequence length="349" mass="39797">MNVSEMISYWGYPSETYEVVTEDGYILQLNQIPHGKSETNNLAQKPVMFLQHGLLQTASAWILNLPNNSLGFLLADAGYDVWMGNSRGNTWSRKHVYLHTDSKKFWAFTFDELIKYDLPASVDFVVKKTGQNQIYYVVFSQGTIMGFGGFSTNPQLAEKIKIYFALAPVTTVKYMTSVFRVLGYISPLKFKILFGEKEFLPKAFVSKIIAQNVCNQELLDEVCNNLFSLITGYNPKNLNELDIYITQNIGGTSVLNMIHYRQSIRTGKFQAYDWGSIFQNILHYNQPIPPLYHVENMMVPTAMWSGGRDNLANPIDVKNLVPKISNLIYDKKIPHYSHIDFLSGLDAYT</sequence>
<dbReference type="Proteomes" id="UP000694850">
    <property type="component" value="Unplaced"/>
</dbReference>
<dbReference type="GeneID" id="103199715"/>
<name>A0A8B7A2Q8_ORYAF</name>
<proteinExistence type="inferred from homology"/>
<dbReference type="GO" id="GO:0016788">
    <property type="term" value="F:hydrolase activity, acting on ester bonds"/>
    <property type="evidence" value="ECO:0007669"/>
    <property type="project" value="InterPro"/>
</dbReference>
<dbReference type="PIRSF" id="PIRSF000862">
    <property type="entry name" value="Steryl_ester_lip"/>
    <property type="match status" value="1"/>
</dbReference>
<accession>A0A8B7A2Q8</accession>
<dbReference type="SUPFAM" id="SSF53474">
    <property type="entry name" value="alpha/beta-Hydrolases"/>
    <property type="match status" value="1"/>
</dbReference>
<dbReference type="Pfam" id="PF04083">
    <property type="entry name" value="Abhydro_lipase"/>
    <property type="match status" value="1"/>
</dbReference>
<protein>
    <submittedName>
        <fullName evidence="3">Gastric triacylglycerol lipase-like</fullName>
    </submittedName>
</protein>
<dbReference type="InterPro" id="IPR025483">
    <property type="entry name" value="Lipase_euk"/>
</dbReference>
<dbReference type="GO" id="GO:0006629">
    <property type="term" value="P:lipid metabolic process"/>
    <property type="evidence" value="ECO:0007669"/>
    <property type="project" value="InterPro"/>
</dbReference>
<reference evidence="3" key="1">
    <citation type="submission" date="2025-08" db="UniProtKB">
        <authorList>
            <consortium name="RefSeq"/>
        </authorList>
    </citation>
    <scope>IDENTIFICATION</scope>
</reference>
<comment type="similarity">
    <text evidence="1">Belongs to the AB hydrolase superfamily. Lipase family.</text>
</comment>
<evidence type="ECO:0000256" key="1">
    <source>
        <dbReference type="ARBA" id="ARBA00010701"/>
    </source>
</evidence>
<dbReference type="PANTHER" id="PTHR11005">
    <property type="entry name" value="LYSOSOMAL ACID LIPASE-RELATED"/>
    <property type="match status" value="1"/>
</dbReference>
<dbReference type="InterPro" id="IPR006693">
    <property type="entry name" value="AB_hydrolase_lipase"/>
</dbReference>
<dbReference type="OrthoDB" id="9974421at2759"/>
<evidence type="ECO:0000313" key="2">
    <source>
        <dbReference type="Proteomes" id="UP000694850"/>
    </source>
</evidence>
<keyword evidence="2" id="KW-1185">Reference proteome</keyword>
<dbReference type="Gene3D" id="3.40.50.1820">
    <property type="entry name" value="alpha/beta hydrolase"/>
    <property type="match status" value="1"/>
</dbReference>
<organism evidence="2 3">
    <name type="scientific">Orycteropus afer afer</name>
    <dbReference type="NCBI Taxonomy" id="1230840"/>
    <lineage>
        <taxon>Eukaryota</taxon>
        <taxon>Metazoa</taxon>
        <taxon>Chordata</taxon>
        <taxon>Craniata</taxon>
        <taxon>Vertebrata</taxon>
        <taxon>Euteleostomi</taxon>
        <taxon>Mammalia</taxon>
        <taxon>Eutheria</taxon>
        <taxon>Afrotheria</taxon>
        <taxon>Tubulidentata</taxon>
        <taxon>Orycteropodidae</taxon>
        <taxon>Orycteropus</taxon>
    </lineage>
</organism>
<dbReference type="InterPro" id="IPR029058">
    <property type="entry name" value="AB_hydrolase_fold"/>
</dbReference>
<dbReference type="FunFam" id="3.40.50.1820:FF:000012">
    <property type="entry name" value="Lipase"/>
    <property type="match status" value="1"/>
</dbReference>
<evidence type="ECO:0000313" key="3">
    <source>
        <dbReference type="RefSeq" id="XP_007942238.2"/>
    </source>
</evidence>
<dbReference type="RefSeq" id="XP_007942238.2">
    <property type="nucleotide sequence ID" value="XM_007944047.2"/>
</dbReference>
<gene>
    <name evidence="3" type="primary">LOC103199715</name>
</gene>